<dbReference type="FunFam" id="2.70.70.10:FF:000006">
    <property type="entry name" value="M23 family peptidase"/>
    <property type="match status" value="1"/>
</dbReference>
<dbReference type="HOGENOM" id="CLU_029425_2_4_0"/>
<dbReference type="EMBL" id="DF820455">
    <property type="protein sequence ID" value="GAK49915.1"/>
    <property type="molecule type" value="Genomic_DNA"/>
</dbReference>
<evidence type="ECO:0000256" key="2">
    <source>
        <dbReference type="SAM" id="Phobius"/>
    </source>
</evidence>
<reference evidence="4" key="1">
    <citation type="journal article" date="2015" name="PeerJ">
        <title>First genomic representation of candidate bacterial phylum KSB3 points to enhanced environmental sensing as a trigger of wastewater bulking.</title>
        <authorList>
            <person name="Sekiguchi Y."/>
            <person name="Ohashi A."/>
            <person name="Parks D.H."/>
            <person name="Yamauchi T."/>
            <person name="Tyson G.W."/>
            <person name="Hugenholtz P."/>
        </authorList>
    </citation>
    <scope>NUCLEOTIDE SEQUENCE [LARGE SCALE GENOMIC DNA]</scope>
</reference>
<evidence type="ECO:0000256" key="1">
    <source>
        <dbReference type="SAM" id="Coils"/>
    </source>
</evidence>
<dbReference type="Proteomes" id="UP000030700">
    <property type="component" value="Unassembled WGS sequence"/>
</dbReference>
<proteinExistence type="predicted"/>
<feature type="coiled-coil region" evidence="1">
    <location>
        <begin position="77"/>
        <end position="104"/>
    </location>
</feature>
<dbReference type="GO" id="GO:0004222">
    <property type="term" value="F:metalloendopeptidase activity"/>
    <property type="evidence" value="ECO:0007669"/>
    <property type="project" value="TreeGrafter"/>
</dbReference>
<organism evidence="4">
    <name type="scientific">Candidatus Moduliflexus flocculans</name>
    <dbReference type="NCBI Taxonomy" id="1499966"/>
    <lineage>
        <taxon>Bacteria</taxon>
        <taxon>Candidatus Moduliflexota</taxon>
        <taxon>Candidatus Moduliflexia</taxon>
        <taxon>Candidatus Moduliflexales</taxon>
        <taxon>Candidatus Moduliflexaceae</taxon>
    </lineage>
</organism>
<dbReference type="PANTHER" id="PTHR21666">
    <property type="entry name" value="PEPTIDASE-RELATED"/>
    <property type="match status" value="1"/>
</dbReference>
<name>A0A0S6VRI2_9BACT</name>
<keyword evidence="2" id="KW-0812">Transmembrane</keyword>
<dbReference type="CDD" id="cd12797">
    <property type="entry name" value="M23_peptidase"/>
    <property type="match status" value="1"/>
</dbReference>
<protein>
    <submittedName>
        <fullName evidence="4">Peptidase M23</fullName>
    </submittedName>
</protein>
<dbReference type="InterPro" id="IPR016047">
    <property type="entry name" value="M23ase_b-sheet_dom"/>
</dbReference>
<keyword evidence="2" id="KW-1133">Transmembrane helix</keyword>
<feature type="coiled-coil region" evidence="1">
    <location>
        <begin position="142"/>
        <end position="169"/>
    </location>
</feature>
<gene>
    <name evidence="4" type="ORF">U14_01139</name>
</gene>
<dbReference type="InterPro" id="IPR050570">
    <property type="entry name" value="Cell_wall_metabolism_enzyme"/>
</dbReference>
<dbReference type="Pfam" id="PF01551">
    <property type="entry name" value="Peptidase_M23"/>
    <property type="match status" value="1"/>
</dbReference>
<feature type="domain" description="M23ase beta-sheet core" evidence="3">
    <location>
        <begin position="214"/>
        <end position="308"/>
    </location>
</feature>
<evidence type="ECO:0000259" key="3">
    <source>
        <dbReference type="Pfam" id="PF01551"/>
    </source>
</evidence>
<keyword evidence="2" id="KW-0472">Membrane</keyword>
<dbReference type="InterPro" id="IPR011055">
    <property type="entry name" value="Dup_hybrid_motif"/>
</dbReference>
<evidence type="ECO:0000313" key="4">
    <source>
        <dbReference type="EMBL" id="GAK49915.1"/>
    </source>
</evidence>
<dbReference type="STRING" id="1499966.U14_01139"/>
<sequence>MPHVKRAMSKKYFTLIIVPDATSHFRQIKVPYLLTRGLIALILALIIGGAATAYFMVTRYQVMQQTIQELPTIRKSTREQKNLIEQYEKDTAELRQMVSRLKLVNAKLMLMAGVENPLGNDLNFAMGGEDLSAFTDVIESFKQESEESMTEKIANLEKLKNTAIDQEEQSQRLMEFFQDQHTLLASTPSVWPVRGWITSGFGKRKSPFTGKQTMHAGIDISTKTGTPIAAPADGVVSYSDYKGAYGLVLVIDHGYGYQTFYGHCSKLDKKVGDKVKRGDVVAYVGNTGSSTGSHLHYEVRVRGVATNPTKYIIDF</sequence>
<keyword evidence="5" id="KW-1185">Reference proteome</keyword>
<evidence type="ECO:0000313" key="5">
    <source>
        <dbReference type="Proteomes" id="UP000030700"/>
    </source>
</evidence>
<dbReference type="Gene3D" id="2.70.70.10">
    <property type="entry name" value="Glucose Permease (Domain IIA)"/>
    <property type="match status" value="1"/>
</dbReference>
<keyword evidence="1" id="KW-0175">Coiled coil</keyword>
<feature type="transmembrane region" description="Helical" evidence="2">
    <location>
        <begin position="33"/>
        <end position="57"/>
    </location>
</feature>
<dbReference type="AlphaFoldDB" id="A0A0S6VRI2"/>
<dbReference type="SUPFAM" id="SSF51261">
    <property type="entry name" value="Duplicated hybrid motif"/>
    <property type="match status" value="1"/>
</dbReference>
<dbReference type="PANTHER" id="PTHR21666:SF286">
    <property type="entry name" value="LIPOPROTEIN NLPD"/>
    <property type="match status" value="1"/>
</dbReference>
<accession>A0A0S6VRI2</accession>